<feature type="domain" description="Fibronectin type-III" evidence="2">
    <location>
        <begin position="265"/>
        <end position="354"/>
    </location>
</feature>
<dbReference type="SUPFAM" id="SSF49384">
    <property type="entry name" value="Carbohydrate-binding domain"/>
    <property type="match status" value="1"/>
</dbReference>
<dbReference type="InterPro" id="IPR002105">
    <property type="entry name" value="Dockerin_1_rpt"/>
</dbReference>
<dbReference type="Proteomes" id="UP000178186">
    <property type="component" value="Unassembled WGS sequence"/>
</dbReference>
<dbReference type="Gene3D" id="2.60.40.4130">
    <property type="match status" value="1"/>
</dbReference>
<feature type="domain" description="Fibronectin type-III" evidence="2">
    <location>
        <begin position="476"/>
        <end position="568"/>
    </location>
</feature>
<dbReference type="GO" id="GO:0030246">
    <property type="term" value="F:carbohydrate binding"/>
    <property type="evidence" value="ECO:0007669"/>
    <property type="project" value="InterPro"/>
</dbReference>
<organism evidence="4 5">
    <name type="scientific">Candidatus Ryanbacteria bacterium RIFCSPLOWO2_02_FULL_45_11c</name>
    <dbReference type="NCBI Taxonomy" id="1802128"/>
    <lineage>
        <taxon>Bacteria</taxon>
        <taxon>Candidatus Ryaniibacteriota</taxon>
    </lineage>
</organism>
<dbReference type="Pfam" id="PF16656">
    <property type="entry name" value="Pur_ac_phosph_N"/>
    <property type="match status" value="1"/>
</dbReference>
<dbReference type="GO" id="GO:0003993">
    <property type="term" value="F:acid phosphatase activity"/>
    <property type="evidence" value="ECO:0007669"/>
    <property type="project" value="InterPro"/>
</dbReference>
<dbReference type="STRING" id="1802128.A3H64_03265"/>
<reference evidence="4 5" key="1">
    <citation type="journal article" date="2016" name="Nat. Commun.">
        <title>Thousands of microbial genomes shed light on interconnected biogeochemical processes in an aquifer system.</title>
        <authorList>
            <person name="Anantharaman K."/>
            <person name="Brown C.T."/>
            <person name="Hug L.A."/>
            <person name="Sharon I."/>
            <person name="Castelle C.J."/>
            <person name="Probst A.J."/>
            <person name="Thomas B.C."/>
            <person name="Singh A."/>
            <person name="Wilkins M.J."/>
            <person name="Karaoz U."/>
            <person name="Brodie E.L."/>
            <person name="Williams K.H."/>
            <person name="Hubbard S.S."/>
            <person name="Banfield J.F."/>
        </authorList>
    </citation>
    <scope>NUCLEOTIDE SEQUENCE [LARGE SCALE GENOMIC DNA]</scope>
</reference>
<sequence>MSVSPSSGSAAVGSTFTIQIQVNTQGGAADGVDVRYVNFNPSLLQVIDENTLISGVQVSPGTLMANTPTNSVDNIAGRISFSQVPAGGTTFTNNSAQTLATVRFNVIAAGAAALTFNFTSGSTADCNIATGGSDLLTSVTNGTYTLTTANVPPTVSAISTNVADVDSGTPGIQYYEGTTVTYSGSASDANGDPLTWTWLYTINGGVEIQFSTGSGAVQNAVFTYGAGTAGSTYRWILRVTDRITSPVQSSIDVMIIAVPDTTAPIITNVAASNITTSGAVITWITDELSDTQVEYGITTSYGSLSPLNTTRVTSHSVTLSSLSPSTTYNYRVHSRDAAGNLASSLNRTFITQSLPDTTPPASITNVAASGITTTSATLTWSAPADLPGGGTVASYDIRRSTTPITELNFASATTVTGEPAPAAPGTNQTYIIAGLNSSTLYYAVIKSQDAQGNISLISNIASFTTQTPADTTPPSVPANLVAIAASVSQINLSWSASTDNIGVAGYRVERCAGSGCTTFAQVASPSVTNYSDTGLVANTTYRYQVRAVDAAGNLSGYSSIANATTQDTIAPTISITSPTANAIVAGTISVSANATDNVGIMGVQFIVDGGNVGAEDATAPYSVLWNTTSVADGSHIITARARDAAGNTTVSNGVTVNVLNNPPPPFDYSLANEGNKFVVQSSSVINTITASLVSGTAKAVIFSISGLPTGATGAFVPPSCSPGCSSVLTITTISTTPVGTSAITVSATDGSIVRTTNFSLTVNLPPSTKFKQNDRVAVRSADGNGVGVYNGAGTSNTLLINQPDGTLGAIVGGPVFANNAHWWQVNYDTSGGIGTDTDGWSTEDELTLAVFASNLKFIPSTEGNEIFTRDFVVSIVQRTSSTTLFSFTVKPNTAGEIPVSILVPTLLEGTYNVLIKASAYLRSFVKNAVFNSDTSINLPKLRGGDMNDDGVINSFDWSFMNDRWFGADLTADLNRDGVVNSIDFSFMNKNWGLTQD</sequence>
<gene>
    <name evidence="4" type="ORF">A3H64_03265</name>
</gene>
<accession>A0A1G2GU77</accession>
<dbReference type="CDD" id="cd14256">
    <property type="entry name" value="Dockerin_I"/>
    <property type="match status" value="1"/>
</dbReference>
<dbReference type="InterPro" id="IPR036116">
    <property type="entry name" value="FN3_sf"/>
</dbReference>
<dbReference type="SMART" id="SM00060">
    <property type="entry name" value="FN3"/>
    <property type="match status" value="3"/>
</dbReference>
<dbReference type="Gene3D" id="2.60.40.10">
    <property type="entry name" value="Immunoglobulins"/>
    <property type="match status" value="4"/>
</dbReference>
<dbReference type="InterPro" id="IPR013783">
    <property type="entry name" value="Ig-like_fold"/>
</dbReference>
<evidence type="ECO:0000256" key="1">
    <source>
        <dbReference type="ARBA" id="ARBA00022737"/>
    </source>
</evidence>
<dbReference type="InterPro" id="IPR008965">
    <property type="entry name" value="CBM2/CBM3_carb-bd_dom_sf"/>
</dbReference>
<feature type="domain" description="Fibronectin type-III" evidence="2">
    <location>
        <begin position="359"/>
        <end position="468"/>
    </location>
</feature>
<dbReference type="PROSITE" id="PS00018">
    <property type="entry name" value="EF_HAND_1"/>
    <property type="match status" value="1"/>
</dbReference>
<dbReference type="PANTHER" id="PTHR46708">
    <property type="entry name" value="TENASCIN"/>
    <property type="match status" value="1"/>
</dbReference>
<dbReference type="InterPro" id="IPR015914">
    <property type="entry name" value="PAPs_N"/>
</dbReference>
<keyword evidence="1" id="KW-0677">Repeat</keyword>
<proteinExistence type="predicted"/>
<dbReference type="CDD" id="cd00063">
    <property type="entry name" value="FN3"/>
    <property type="match status" value="3"/>
</dbReference>
<dbReference type="Pfam" id="PF17957">
    <property type="entry name" value="Big_7"/>
    <property type="match status" value="1"/>
</dbReference>
<dbReference type="InterPro" id="IPR036439">
    <property type="entry name" value="Dockerin_dom_sf"/>
</dbReference>
<dbReference type="InterPro" id="IPR018247">
    <property type="entry name" value="EF_Hand_1_Ca_BS"/>
</dbReference>
<dbReference type="PROSITE" id="PS50853">
    <property type="entry name" value="FN3"/>
    <property type="match status" value="3"/>
</dbReference>
<name>A0A1G2GU77_9BACT</name>
<dbReference type="SUPFAM" id="SSF63446">
    <property type="entry name" value="Type I dockerin domain"/>
    <property type="match status" value="1"/>
</dbReference>
<dbReference type="AlphaFoldDB" id="A0A1G2GU77"/>
<evidence type="ECO:0000259" key="2">
    <source>
        <dbReference type="PROSITE" id="PS50853"/>
    </source>
</evidence>
<dbReference type="InterPro" id="IPR003961">
    <property type="entry name" value="FN3_dom"/>
</dbReference>
<comment type="caution">
    <text evidence="4">The sequence shown here is derived from an EMBL/GenBank/DDBJ whole genome shotgun (WGS) entry which is preliminary data.</text>
</comment>
<dbReference type="CDD" id="cd08547">
    <property type="entry name" value="Type_II_cohesin"/>
    <property type="match status" value="1"/>
</dbReference>
<dbReference type="PANTHER" id="PTHR46708:SF2">
    <property type="entry name" value="FIBRONECTIN TYPE-III DOMAIN-CONTAINING PROTEIN"/>
    <property type="match status" value="1"/>
</dbReference>
<feature type="domain" description="Dockerin" evidence="3">
    <location>
        <begin position="939"/>
        <end position="996"/>
    </location>
</feature>
<dbReference type="GO" id="GO:0000272">
    <property type="term" value="P:polysaccharide catabolic process"/>
    <property type="evidence" value="ECO:0007669"/>
    <property type="project" value="InterPro"/>
</dbReference>
<evidence type="ECO:0000313" key="5">
    <source>
        <dbReference type="Proteomes" id="UP000178186"/>
    </source>
</evidence>
<dbReference type="Gene3D" id="2.60.40.680">
    <property type="match status" value="1"/>
</dbReference>
<dbReference type="InterPro" id="IPR016134">
    <property type="entry name" value="Dockerin_dom"/>
</dbReference>
<protein>
    <submittedName>
        <fullName evidence="4">Uncharacterized protein</fullName>
    </submittedName>
</protein>
<dbReference type="Pfam" id="PF00041">
    <property type="entry name" value="fn3"/>
    <property type="match status" value="2"/>
</dbReference>
<dbReference type="EMBL" id="MHNY01000051">
    <property type="protein sequence ID" value="OGZ53767.1"/>
    <property type="molecule type" value="Genomic_DNA"/>
</dbReference>
<dbReference type="InterPro" id="IPR050991">
    <property type="entry name" value="ECM_Regulatory_Proteins"/>
</dbReference>
<evidence type="ECO:0000259" key="3">
    <source>
        <dbReference type="PROSITE" id="PS51766"/>
    </source>
</evidence>
<dbReference type="GO" id="GO:0004553">
    <property type="term" value="F:hydrolase activity, hydrolyzing O-glycosyl compounds"/>
    <property type="evidence" value="ECO:0007669"/>
    <property type="project" value="InterPro"/>
</dbReference>
<dbReference type="GO" id="GO:0046872">
    <property type="term" value="F:metal ion binding"/>
    <property type="evidence" value="ECO:0007669"/>
    <property type="project" value="InterPro"/>
</dbReference>
<dbReference type="Pfam" id="PF00404">
    <property type="entry name" value="Dockerin_1"/>
    <property type="match status" value="1"/>
</dbReference>
<evidence type="ECO:0000313" key="4">
    <source>
        <dbReference type="EMBL" id="OGZ53767.1"/>
    </source>
</evidence>
<dbReference type="PROSITE" id="PS51766">
    <property type="entry name" value="DOCKERIN"/>
    <property type="match status" value="1"/>
</dbReference>
<dbReference type="SUPFAM" id="SSF49265">
    <property type="entry name" value="Fibronectin type III"/>
    <property type="match status" value="2"/>
</dbReference>